<dbReference type="PANTHER" id="PTHR12296:SF21">
    <property type="entry name" value="DENN DOMAIN-CONTAINING PROTEIN 3"/>
    <property type="match status" value="1"/>
</dbReference>
<dbReference type="InterPro" id="IPR005113">
    <property type="entry name" value="uDENN_dom"/>
</dbReference>
<dbReference type="Pfam" id="PF02141">
    <property type="entry name" value="DENN"/>
    <property type="match status" value="1"/>
</dbReference>
<name>A0A813NW42_9BILA</name>
<feature type="coiled-coil region" evidence="1">
    <location>
        <begin position="519"/>
        <end position="546"/>
    </location>
</feature>
<dbReference type="GO" id="GO:0031410">
    <property type="term" value="C:cytoplasmic vesicle"/>
    <property type="evidence" value="ECO:0007669"/>
    <property type="project" value="TreeGrafter"/>
</dbReference>
<keyword evidence="1" id="KW-0175">Coiled coil</keyword>
<organism evidence="3 4">
    <name type="scientific">Brachionus calyciflorus</name>
    <dbReference type="NCBI Taxonomy" id="104777"/>
    <lineage>
        <taxon>Eukaryota</taxon>
        <taxon>Metazoa</taxon>
        <taxon>Spiralia</taxon>
        <taxon>Gnathifera</taxon>
        <taxon>Rotifera</taxon>
        <taxon>Eurotatoria</taxon>
        <taxon>Monogononta</taxon>
        <taxon>Pseudotrocha</taxon>
        <taxon>Ploima</taxon>
        <taxon>Brachionidae</taxon>
        <taxon>Brachionus</taxon>
    </lineage>
</organism>
<dbReference type="Gene3D" id="3.30.450.200">
    <property type="match status" value="1"/>
</dbReference>
<dbReference type="GO" id="GO:0005085">
    <property type="term" value="F:guanyl-nucleotide exchange factor activity"/>
    <property type="evidence" value="ECO:0007669"/>
    <property type="project" value="UniProtKB-ARBA"/>
</dbReference>
<dbReference type="PROSITE" id="PS50211">
    <property type="entry name" value="DENN"/>
    <property type="match status" value="1"/>
</dbReference>
<dbReference type="InterPro" id="IPR001194">
    <property type="entry name" value="cDENN_dom"/>
</dbReference>
<reference evidence="3" key="1">
    <citation type="submission" date="2021-02" db="EMBL/GenBank/DDBJ databases">
        <authorList>
            <person name="Nowell W R."/>
        </authorList>
    </citation>
    <scope>NUCLEOTIDE SEQUENCE</scope>
    <source>
        <strain evidence="3">Ploen Becks lab</strain>
    </source>
</reference>
<dbReference type="SMART" id="SM00800">
    <property type="entry name" value="uDENN"/>
    <property type="match status" value="1"/>
</dbReference>
<comment type="caution">
    <text evidence="3">The sequence shown here is derived from an EMBL/GenBank/DDBJ whole genome shotgun (WGS) entry which is preliminary data.</text>
</comment>
<dbReference type="PANTHER" id="PTHR12296">
    <property type="entry name" value="DENN DOMAIN-CONTAINING PROTEIN 4"/>
    <property type="match status" value="1"/>
</dbReference>
<gene>
    <name evidence="3" type="ORF">OXX778_LOCUS3328</name>
</gene>
<dbReference type="Pfam" id="PF03456">
    <property type="entry name" value="uDENN"/>
    <property type="match status" value="1"/>
</dbReference>
<dbReference type="EMBL" id="CAJNOC010000289">
    <property type="protein sequence ID" value="CAF0739726.1"/>
    <property type="molecule type" value="Genomic_DNA"/>
</dbReference>
<dbReference type="GO" id="GO:0032483">
    <property type="term" value="P:regulation of Rab protein signal transduction"/>
    <property type="evidence" value="ECO:0007669"/>
    <property type="project" value="TreeGrafter"/>
</dbReference>
<dbReference type="InterPro" id="IPR043153">
    <property type="entry name" value="DENN_C"/>
</dbReference>
<dbReference type="Gene3D" id="3.40.50.11500">
    <property type="match status" value="1"/>
</dbReference>
<dbReference type="OrthoDB" id="6019893at2759"/>
<dbReference type="Proteomes" id="UP000663879">
    <property type="component" value="Unassembled WGS sequence"/>
</dbReference>
<evidence type="ECO:0000259" key="2">
    <source>
        <dbReference type="PROSITE" id="PS50211"/>
    </source>
</evidence>
<sequence>MSKKLHNSLIDYLVAVGCDRDSGLVFKDKQCLNDENFYQIITNPIDPTILSVISGDLANYPASQNKINLNYPPLKLIRDVSFDLGNIEQNAKTKRDHYHRLSNIMSFESPIHADILQNLPQFCFPNKCYASKLYIKPSIHSFVLTDIEGRKKYSIVLIYYREFYCSKNKDNFELLESDEDAEEKRNYFHVYIPTAIILISQFSYFTILKECLSCIYDSLIKTESFQATLENFAFRLTHLPVPPKRFNRFNLILETCLYKEKIISIHPQDEFEYEVFDLSLKFLFNHMSIENIIHVILGCLSESKILFISQDYRILTPVIQCLMKLIQPFKWLLAYVPLLPGPQLGYIEAPHPFIMGYCTDYENLIKQMEEDNEIMIIDLNNDEIISKRKLNNFPDNCTNLLKSKLLSIDLNYVENQKLCRITKTDLYSLERMEESLIRKLNFKICDAFLEFYVNIFGDLTLFIKKQTKKFNKIAYLDTINEKDLPFYKQVIDSSIFGFFINSFIKNITEEKPDLYNHKLKTMKSKLEKKDSKYEKLEYEVLDLINNFEKQITKIFQIPDNCAKIIEEITKDLETTHLLPYKDSLYYLRGFFYISINQIKDGFRDLYQIDSKSLFPKDIIQDYILPTLSPNQIEMFQEQN</sequence>
<keyword evidence="4" id="KW-1185">Reference proteome</keyword>
<evidence type="ECO:0000256" key="1">
    <source>
        <dbReference type="SAM" id="Coils"/>
    </source>
</evidence>
<evidence type="ECO:0000313" key="3">
    <source>
        <dbReference type="EMBL" id="CAF0739726.1"/>
    </source>
</evidence>
<dbReference type="InterPro" id="IPR051696">
    <property type="entry name" value="DENN_Domain_GEFs"/>
</dbReference>
<dbReference type="InterPro" id="IPR037516">
    <property type="entry name" value="Tripartite_DENN"/>
</dbReference>
<dbReference type="InterPro" id="IPR005112">
    <property type="entry name" value="dDENN_dom"/>
</dbReference>
<dbReference type="AlphaFoldDB" id="A0A813NW42"/>
<protein>
    <recommendedName>
        <fullName evidence="2">UDENN domain-containing protein</fullName>
    </recommendedName>
</protein>
<dbReference type="SMART" id="SM00801">
    <property type="entry name" value="dDENN"/>
    <property type="match status" value="1"/>
</dbReference>
<feature type="domain" description="UDENN" evidence="2">
    <location>
        <begin position="75"/>
        <end position="510"/>
    </location>
</feature>
<accession>A0A813NW42</accession>
<dbReference type="SMART" id="SM00799">
    <property type="entry name" value="DENN"/>
    <property type="match status" value="1"/>
</dbReference>
<proteinExistence type="predicted"/>
<evidence type="ECO:0000313" key="4">
    <source>
        <dbReference type="Proteomes" id="UP000663879"/>
    </source>
</evidence>